<evidence type="ECO:0000313" key="4">
    <source>
        <dbReference type="Proteomes" id="UP000195521"/>
    </source>
</evidence>
<evidence type="ECO:0000256" key="1">
    <source>
        <dbReference type="SAM" id="SignalP"/>
    </source>
</evidence>
<keyword evidence="4" id="KW-1185">Reference proteome</keyword>
<comment type="caution">
    <text evidence="3">The sequence shown here is derived from an EMBL/GenBank/DDBJ whole genome shotgun (WGS) entry which is preliminary data.</text>
</comment>
<gene>
    <name evidence="3" type="ORF">PGO_031750</name>
</gene>
<dbReference type="OMA" id="NNHMHKL"/>
<dbReference type="PANTHER" id="PTHR42535">
    <property type="entry name" value="OOKINETE PROTEIN, PUTATIVE-RELATED"/>
    <property type="match status" value="1"/>
</dbReference>
<accession>A0A1Y1JA37</accession>
<feature type="signal peptide" evidence="1">
    <location>
        <begin position="1"/>
        <end position="21"/>
    </location>
</feature>
<feature type="domain" description="DUF8019" evidence="2">
    <location>
        <begin position="276"/>
        <end position="352"/>
    </location>
</feature>
<dbReference type="SUPFAM" id="SSF49899">
    <property type="entry name" value="Concanavalin A-like lectins/glucanases"/>
    <property type="match status" value="1"/>
</dbReference>
<reference evidence="4" key="1">
    <citation type="submission" date="2017-04" db="EMBL/GenBank/DDBJ databases">
        <title>Plasmodium gonderi genome.</title>
        <authorList>
            <person name="Arisue N."/>
            <person name="Honma H."/>
            <person name="Kawai S."/>
            <person name="Tougan T."/>
            <person name="Tanabe K."/>
            <person name="Horii T."/>
        </authorList>
    </citation>
    <scope>NUCLEOTIDE SEQUENCE [LARGE SCALE GENOMIC DNA]</scope>
    <source>
        <strain evidence="4">ATCC 30045</strain>
    </source>
</reference>
<dbReference type="Gene3D" id="2.60.120.200">
    <property type="match status" value="1"/>
</dbReference>
<proteinExistence type="predicted"/>
<dbReference type="InterPro" id="IPR013320">
    <property type="entry name" value="ConA-like_dom_sf"/>
</dbReference>
<dbReference type="Pfam" id="PF13385">
    <property type="entry name" value="Laminin_G_3"/>
    <property type="match status" value="1"/>
</dbReference>
<dbReference type="PANTHER" id="PTHR42535:SF2">
    <property type="entry name" value="CHROMOSOME UNDETERMINED SCAFFOLD_146, WHOLE GENOME SHOTGUN SEQUENCE"/>
    <property type="match status" value="1"/>
</dbReference>
<feature type="chain" id="PRO_5012711180" description="DUF8019 domain-containing protein" evidence="1">
    <location>
        <begin position="22"/>
        <end position="359"/>
    </location>
</feature>
<dbReference type="AlphaFoldDB" id="A0A1Y1JA37"/>
<dbReference type="Proteomes" id="UP000195521">
    <property type="component" value="Unassembled WGS sequence"/>
</dbReference>
<dbReference type="InterPro" id="IPR058332">
    <property type="entry name" value="DUF8019"/>
</dbReference>
<dbReference type="GeneID" id="39746079"/>
<keyword evidence="1" id="KW-0732">Signal</keyword>
<organism evidence="3 4">
    <name type="scientific">Plasmodium gonderi</name>
    <dbReference type="NCBI Taxonomy" id="77519"/>
    <lineage>
        <taxon>Eukaryota</taxon>
        <taxon>Sar</taxon>
        <taxon>Alveolata</taxon>
        <taxon>Apicomplexa</taxon>
        <taxon>Aconoidasida</taxon>
        <taxon>Haemosporida</taxon>
        <taxon>Plasmodiidae</taxon>
        <taxon>Plasmodium</taxon>
        <taxon>Plasmodium (Plasmodium)</taxon>
    </lineage>
</organism>
<dbReference type="RefSeq" id="XP_028541960.1">
    <property type="nucleotide sequence ID" value="XM_028686159.1"/>
</dbReference>
<evidence type="ECO:0000259" key="2">
    <source>
        <dbReference type="Pfam" id="PF26058"/>
    </source>
</evidence>
<protein>
    <recommendedName>
        <fullName evidence="2">DUF8019 domain-containing protein</fullName>
    </recommendedName>
</protein>
<dbReference type="Pfam" id="PF26058">
    <property type="entry name" value="DUF8019"/>
    <property type="match status" value="1"/>
</dbReference>
<evidence type="ECO:0000313" key="3">
    <source>
        <dbReference type="EMBL" id="GAW79371.1"/>
    </source>
</evidence>
<name>A0A1Y1JA37_PLAGO</name>
<sequence length="359" mass="40488">MKQRTLLFLVVLFTSLRLASLEKSLFSYVSEISFSGSFEKLFETCLRIPNNLCLGGTSTVVTSDSVQNGLIAKWTFDDIYALDYSANNNHIHKFVRPAPGFNGHGYSGAFLGDNSGFVHASDILKTTEFTIVFWIYLLERSTNNFRNILSQIHQGEEKIAVLLHPHMNRISVRIIEDANSNEGLSSMGQIAIRRWTNVGIKLSEDRIELYLNGVLDNSVYIKNKIIEKEGDITIGKSINYSSFNGYLDEIYFFSRSLSKSELISFAFSNLTGIHDTDFVYVGNYECNYATAMSSNLCKKKYHLCSSFDLYNGAIHYARVNGILSSQSNLWPSDISENSIESGEKRIALCCKVYEVDTRV</sequence>
<dbReference type="OrthoDB" id="9987655at2759"/>
<dbReference type="EMBL" id="BDQF01000003">
    <property type="protein sequence ID" value="GAW79371.1"/>
    <property type="molecule type" value="Genomic_DNA"/>
</dbReference>